<dbReference type="InterPro" id="IPR007712">
    <property type="entry name" value="RelE/ParE_toxin"/>
</dbReference>
<dbReference type="Gene3D" id="3.30.2310.20">
    <property type="entry name" value="RelE-like"/>
    <property type="match status" value="1"/>
</dbReference>
<dbReference type="InterPro" id="IPR035093">
    <property type="entry name" value="RelE/ParE_toxin_dom_sf"/>
</dbReference>
<dbReference type="Pfam" id="PF05016">
    <property type="entry name" value="ParE_toxin"/>
    <property type="match status" value="1"/>
</dbReference>
<dbReference type="EMBL" id="JAJJMN010000001">
    <property type="protein sequence ID" value="MCC9018970.1"/>
    <property type="molecule type" value="Genomic_DNA"/>
</dbReference>
<gene>
    <name evidence="2" type="ORF">LNQ34_14475</name>
</gene>
<accession>A0ABS8M2A9</accession>
<evidence type="ECO:0000313" key="3">
    <source>
        <dbReference type="Proteomes" id="UP001430700"/>
    </source>
</evidence>
<evidence type="ECO:0000313" key="2">
    <source>
        <dbReference type="EMBL" id="MCC9018970.1"/>
    </source>
</evidence>
<name>A0ABS8M2A9_9FLAO</name>
<dbReference type="Proteomes" id="UP001430700">
    <property type="component" value="Unassembled WGS sequence"/>
</dbReference>
<keyword evidence="1" id="KW-1277">Toxin-antitoxin system</keyword>
<sequence length="96" mass="11335">MVFKIKILPLAENEIDKAIEFYESRSKGLGKQFLSYLKTYLQVLKTHPELFQIKKEPGYRELTLVKFPFVIIYEIIGNEIIVYSVFHTSRNPKKKP</sequence>
<protein>
    <submittedName>
        <fullName evidence="2">Type II toxin-antitoxin system RelE/ParE family toxin</fullName>
    </submittedName>
</protein>
<organism evidence="2 3">
    <name type="scientific">Flavobacterium lipolyticum</name>
    <dbReference type="NCBI Taxonomy" id="2893754"/>
    <lineage>
        <taxon>Bacteria</taxon>
        <taxon>Pseudomonadati</taxon>
        <taxon>Bacteroidota</taxon>
        <taxon>Flavobacteriia</taxon>
        <taxon>Flavobacteriales</taxon>
        <taxon>Flavobacteriaceae</taxon>
        <taxon>Flavobacterium</taxon>
    </lineage>
</organism>
<dbReference type="RefSeq" id="WP_202703673.1">
    <property type="nucleotide sequence ID" value="NZ_JAJJMN010000001.1"/>
</dbReference>
<evidence type="ECO:0000256" key="1">
    <source>
        <dbReference type="ARBA" id="ARBA00022649"/>
    </source>
</evidence>
<comment type="caution">
    <text evidence="2">The sequence shown here is derived from an EMBL/GenBank/DDBJ whole genome shotgun (WGS) entry which is preliminary data.</text>
</comment>
<proteinExistence type="predicted"/>
<keyword evidence="3" id="KW-1185">Reference proteome</keyword>
<reference evidence="2" key="1">
    <citation type="submission" date="2021-11" db="EMBL/GenBank/DDBJ databases">
        <title>Description of novel Flavobacterium species.</title>
        <authorList>
            <person name="Saticioglu I.B."/>
            <person name="Ay H."/>
            <person name="Altun S."/>
            <person name="Duman M."/>
        </authorList>
    </citation>
    <scope>NUCLEOTIDE SEQUENCE</scope>
    <source>
        <strain evidence="2">F-126</strain>
    </source>
</reference>